<evidence type="ECO:0000256" key="7">
    <source>
        <dbReference type="ARBA" id="ARBA00022801"/>
    </source>
</evidence>
<dbReference type="GO" id="GO:0030145">
    <property type="term" value="F:manganese ion binding"/>
    <property type="evidence" value="ECO:0007669"/>
    <property type="project" value="InterPro"/>
</dbReference>
<name>A0A7Y0LDE2_9GAMM</name>
<keyword evidence="7" id="KW-0378">Hydrolase</keyword>
<evidence type="ECO:0000256" key="6">
    <source>
        <dbReference type="ARBA" id="ARBA00022723"/>
    </source>
</evidence>
<dbReference type="CDD" id="cd01087">
    <property type="entry name" value="Prolidase"/>
    <property type="match status" value="1"/>
</dbReference>
<keyword evidence="8" id="KW-0482">Metalloprotease</keyword>
<dbReference type="InterPro" id="IPR007865">
    <property type="entry name" value="Aminopep_P_N"/>
</dbReference>
<reference evidence="15 16" key="1">
    <citation type="submission" date="2020-04" db="EMBL/GenBank/DDBJ databases">
        <title>Thalassotalea sp. M1531, isolated from the surface of marine red alga.</title>
        <authorList>
            <person name="Pang L."/>
            <person name="Lu D.-C."/>
        </authorList>
    </citation>
    <scope>NUCLEOTIDE SEQUENCE [LARGE SCALE GENOMIC DNA]</scope>
    <source>
        <strain evidence="15 16">M1531</strain>
    </source>
</reference>
<dbReference type="SMART" id="SM01011">
    <property type="entry name" value="AMP_N"/>
    <property type="match status" value="1"/>
</dbReference>
<keyword evidence="5" id="KW-0645">Protease</keyword>
<evidence type="ECO:0000256" key="3">
    <source>
        <dbReference type="ARBA" id="ARBA00008766"/>
    </source>
</evidence>
<evidence type="ECO:0000256" key="10">
    <source>
        <dbReference type="ARBA" id="ARBA00069363"/>
    </source>
</evidence>
<evidence type="ECO:0000256" key="5">
    <source>
        <dbReference type="ARBA" id="ARBA00022670"/>
    </source>
</evidence>
<evidence type="ECO:0000256" key="4">
    <source>
        <dbReference type="ARBA" id="ARBA00012574"/>
    </source>
</evidence>
<dbReference type="Pfam" id="PF00557">
    <property type="entry name" value="Peptidase_M24"/>
    <property type="match status" value="1"/>
</dbReference>
<keyword evidence="16" id="KW-1185">Reference proteome</keyword>
<dbReference type="SUPFAM" id="SSF55920">
    <property type="entry name" value="Creatinase/aminopeptidase"/>
    <property type="match status" value="1"/>
</dbReference>
<evidence type="ECO:0000256" key="12">
    <source>
        <dbReference type="ARBA" id="ARBA00081411"/>
    </source>
</evidence>
<dbReference type="Pfam" id="PF05195">
    <property type="entry name" value="AMP_N"/>
    <property type="match status" value="1"/>
</dbReference>
<evidence type="ECO:0000256" key="9">
    <source>
        <dbReference type="ARBA" id="ARBA00023211"/>
    </source>
</evidence>
<dbReference type="GO" id="GO:0006508">
    <property type="term" value="P:proteolysis"/>
    <property type="evidence" value="ECO:0007669"/>
    <property type="project" value="UniProtKB-KW"/>
</dbReference>
<dbReference type="EMBL" id="JABBXH010000002">
    <property type="protein sequence ID" value="NMP31105.1"/>
    <property type="molecule type" value="Genomic_DNA"/>
</dbReference>
<keyword evidence="6 13" id="KW-0479">Metal-binding</keyword>
<evidence type="ECO:0000313" key="16">
    <source>
        <dbReference type="Proteomes" id="UP000568664"/>
    </source>
</evidence>
<dbReference type="PANTHER" id="PTHR43226:SF4">
    <property type="entry name" value="XAA-PRO AMINOPEPTIDASE 3"/>
    <property type="match status" value="1"/>
</dbReference>
<comment type="caution">
    <text evidence="15">The sequence shown here is derived from an EMBL/GenBank/DDBJ whole genome shotgun (WGS) entry which is preliminary data.</text>
</comment>
<dbReference type="PROSITE" id="PS00491">
    <property type="entry name" value="PROLINE_PEPTIDASE"/>
    <property type="match status" value="1"/>
</dbReference>
<dbReference type="PANTHER" id="PTHR43226">
    <property type="entry name" value="XAA-PRO AMINOPEPTIDASE 3"/>
    <property type="match status" value="1"/>
</dbReference>
<evidence type="ECO:0000256" key="8">
    <source>
        <dbReference type="ARBA" id="ARBA00023049"/>
    </source>
</evidence>
<protein>
    <recommendedName>
        <fullName evidence="10">Xaa-Pro aminopeptidase</fullName>
        <ecNumber evidence="4">3.4.11.9</ecNumber>
    </recommendedName>
    <alternativeName>
        <fullName evidence="11">Aminopeptidase P II</fullName>
    </alternativeName>
    <alternativeName>
        <fullName evidence="12">X-Pro aminopeptidase</fullName>
    </alternativeName>
</protein>
<dbReference type="InterPro" id="IPR029149">
    <property type="entry name" value="Creatin/AminoP/Spt16_N"/>
</dbReference>
<comment type="similarity">
    <text evidence="3 13">Belongs to the peptidase M24B family.</text>
</comment>
<keyword evidence="9" id="KW-0464">Manganese</keyword>
<dbReference type="InterPro" id="IPR000994">
    <property type="entry name" value="Pept_M24"/>
</dbReference>
<evidence type="ECO:0000256" key="13">
    <source>
        <dbReference type="RuleBase" id="RU000590"/>
    </source>
</evidence>
<dbReference type="Gene3D" id="3.40.350.10">
    <property type="entry name" value="Creatinase/prolidase N-terminal domain"/>
    <property type="match status" value="1"/>
</dbReference>
<dbReference type="FunFam" id="3.90.230.10:FF:000002">
    <property type="entry name" value="Xaa-Pro aminopeptidase 3"/>
    <property type="match status" value="1"/>
</dbReference>
<dbReference type="InterPro" id="IPR001131">
    <property type="entry name" value="Peptidase_M24B_aminopep-P_CS"/>
</dbReference>
<dbReference type="InterPro" id="IPR052433">
    <property type="entry name" value="X-Pro_dipept-like"/>
</dbReference>
<dbReference type="RefSeq" id="WP_169074444.1">
    <property type="nucleotide sequence ID" value="NZ_JABBXH010000002.1"/>
</dbReference>
<evidence type="ECO:0000256" key="11">
    <source>
        <dbReference type="ARBA" id="ARBA00075356"/>
    </source>
</evidence>
<dbReference type="AlphaFoldDB" id="A0A7Y0LDE2"/>
<dbReference type="GO" id="GO:0005829">
    <property type="term" value="C:cytosol"/>
    <property type="evidence" value="ECO:0007669"/>
    <property type="project" value="TreeGrafter"/>
</dbReference>
<dbReference type="SUPFAM" id="SSF53092">
    <property type="entry name" value="Creatinase/prolidase N-terminal domain"/>
    <property type="match status" value="1"/>
</dbReference>
<organism evidence="15 16">
    <name type="scientific">Thalassotalea algicola</name>
    <dbReference type="NCBI Taxonomy" id="2716224"/>
    <lineage>
        <taxon>Bacteria</taxon>
        <taxon>Pseudomonadati</taxon>
        <taxon>Pseudomonadota</taxon>
        <taxon>Gammaproteobacteria</taxon>
        <taxon>Alteromonadales</taxon>
        <taxon>Colwelliaceae</taxon>
        <taxon>Thalassotalea</taxon>
    </lineage>
</organism>
<comment type="cofactor">
    <cofactor evidence="2">
        <name>Mn(2+)</name>
        <dbReference type="ChEBI" id="CHEBI:29035"/>
    </cofactor>
</comment>
<dbReference type="InterPro" id="IPR036005">
    <property type="entry name" value="Creatinase/aminopeptidase-like"/>
</dbReference>
<dbReference type="Gene3D" id="3.90.230.10">
    <property type="entry name" value="Creatinase/methionine aminopeptidase superfamily"/>
    <property type="match status" value="1"/>
</dbReference>
<dbReference type="GO" id="GO:0070006">
    <property type="term" value="F:metalloaminopeptidase activity"/>
    <property type="evidence" value="ECO:0007669"/>
    <property type="project" value="InterPro"/>
</dbReference>
<evidence type="ECO:0000313" key="15">
    <source>
        <dbReference type="EMBL" id="NMP31105.1"/>
    </source>
</evidence>
<accession>A0A7Y0LDE2</accession>
<gene>
    <name evidence="15" type="ORF">HII17_05960</name>
</gene>
<sequence>MLKNTLLPVEEFAQRRQAFMSAMPESSIAIVKSAEEITRSNDTDFPFCQDKNFYYLTGFHEPDALLVMIKGEENISILFCQEKDPLMEVWHGRRVGPETASKQFGFDSSFDNSLRKDKVLNYLAQVDSVHCCFSDSELMVEITAWIADVAAQTRIGKKAPVSLQDCSETINELRLHKSAREIELMRRANIISGQAHQRAMIETRAGKFEYQIEAELLHEFAVNGARHAAYGSIVAGGDNANILHYNDNDESLSDGDLLLIDAGGELAGYAADITRTFPVNGIFSAPQKAIYQLVLDAQNAAIEAIKPGNSFSTLNDLVCDILTKGLYDLGILTGELPTLIQDKACKKYFIHGLGHWLGLDVHDVGDYHANDKRQQLRPFAPGMIMTIEPGIYIPLGSDVDKKWQGIGVRIEDNVLVTDSGHENLTINAPKSIEAIEALMKQV</sequence>
<evidence type="ECO:0000256" key="1">
    <source>
        <dbReference type="ARBA" id="ARBA00001424"/>
    </source>
</evidence>
<evidence type="ECO:0000259" key="14">
    <source>
        <dbReference type="SMART" id="SM01011"/>
    </source>
</evidence>
<proteinExistence type="inferred from homology"/>
<dbReference type="EC" id="3.4.11.9" evidence="4"/>
<comment type="catalytic activity">
    <reaction evidence="1">
        <text>Release of any N-terminal amino acid, including proline, that is linked to proline, even from a dipeptide or tripeptide.</text>
        <dbReference type="EC" id="3.4.11.9"/>
    </reaction>
</comment>
<evidence type="ECO:0000256" key="2">
    <source>
        <dbReference type="ARBA" id="ARBA00001936"/>
    </source>
</evidence>
<dbReference type="Proteomes" id="UP000568664">
    <property type="component" value="Unassembled WGS sequence"/>
</dbReference>
<feature type="domain" description="Aminopeptidase P N-terminal" evidence="14">
    <location>
        <begin position="7"/>
        <end position="137"/>
    </location>
</feature>